<dbReference type="GO" id="GO:0016020">
    <property type="term" value="C:membrane"/>
    <property type="evidence" value="ECO:0007669"/>
    <property type="project" value="UniProtKB-SubCell"/>
</dbReference>
<reference evidence="9 10" key="1">
    <citation type="journal article" date="2013" name="Genome Biol.">
        <title>The genome sequence of the most widely cultivated cacao type and its use to identify candidate genes regulating pod color.</title>
        <authorList>
            <person name="Motamayor J.C."/>
            <person name="Mockaitis K."/>
            <person name="Schmutz J."/>
            <person name="Haiminen N."/>
            <person name="Iii D.L."/>
            <person name="Cornejo O."/>
            <person name="Findley S.D."/>
            <person name="Zheng P."/>
            <person name="Utro F."/>
            <person name="Royaert S."/>
            <person name="Saski C."/>
            <person name="Jenkins J."/>
            <person name="Podicheti R."/>
            <person name="Zhao M."/>
            <person name="Scheffler B.E."/>
            <person name="Stack J.C."/>
            <person name="Feltus F.A."/>
            <person name="Mustiga G.M."/>
            <person name="Amores F."/>
            <person name="Phillips W."/>
            <person name="Marelli J.P."/>
            <person name="May G.D."/>
            <person name="Shapiro H."/>
            <person name="Ma J."/>
            <person name="Bustamante C.D."/>
            <person name="Schnell R.J."/>
            <person name="Main D."/>
            <person name="Gilbert D."/>
            <person name="Parida L."/>
            <person name="Kuhn D.N."/>
        </authorList>
    </citation>
    <scope>NUCLEOTIDE SEQUENCE [LARGE SCALE GENOMIC DNA]</scope>
    <source>
        <strain evidence="10">cv. Matina 1-6</strain>
    </source>
</reference>
<evidence type="ECO:0000256" key="5">
    <source>
        <dbReference type="ARBA" id="ARBA00022989"/>
    </source>
</evidence>
<evidence type="ECO:0000256" key="3">
    <source>
        <dbReference type="ARBA" id="ARBA00022692"/>
    </source>
</evidence>
<name>A0A061F7H5_THECC</name>
<dbReference type="Gramene" id="EOY13295">
    <property type="protein sequence ID" value="EOY13295"/>
    <property type="gene ID" value="TCM_031831"/>
</dbReference>
<dbReference type="InterPro" id="IPR032675">
    <property type="entry name" value="LRR_dom_sf"/>
</dbReference>
<protein>
    <submittedName>
        <fullName evidence="9">Leucine-rich repeat protein kinase family protein</fullName>
    </submittedName>
</protein>
<evidence type="ECO:0000313" key="10">
    <source>
        <dbReference type="Proteomes" id="UP000026915"/>
    </source>
</evidence>
<keyword evidence="5 7" id="KW-1133">Transmembrane helix</keyword>
<dbReference type="Pfam" id="PF13855">
    <property type="entry name" value="LRR_8"/>
    <property type="match status" value="1"/>
</dbReference>
<evidence type="ECO:0000313" key="9">
    <source>
        <dbReference type="EMBL" id="EOY13295.1"/>
    </source>
</evidence>
<dbReference type="PROSITE" id="PS50011">
    <property type="entry name" value="PROTEIN_KINASE_DOM"/>
    <property type="match status" value="1"/>
</dbReference>
<dbReference type="SUPFAM" id="SSF56112">
    <property type="entry name" value="Protein kinase-like (PK-like)"/>
    <property type="match status" value="1"/>
</dbReference>
<dbReference type="Pfam" id="PF07714">
    <property type="entry name" value="PK_Tyr_Ser-Thr"/>
    <property type="match status" value="1"/>
</dbReference>
<keyword evidence="6 7" id="KW-0472">Membrane</keyword>
<dbReference type="Gene3D" id="3.80.10.10">
    <property type="entry name" value="Ribonuclease Inhibitor"/>
    <property type="match status" value="1"/>
</dbReference>
<evidence type="ECO:0000256" key="1">
    <source>
        <dbReference type="ARBA" id="ARBA00004370"/>
    </source>
</evidence>
<dbReference type="AlphaFoldDB" id="A0A061F7H5"/>
<dbReference type="HOGENOM" id="CLU_000288_92_6_1"/>
<dbReference type="PANTHER" id="PTHR27008:SF585">
    <property type="entry name" value="PROTEIN KINASE DOMAIN-CONTAINING PROTEIN"/>
    <property type="match status" value="1"/>
</dbReference>
<dbReference type="InterPro" id="IPR001611">
    <property type="entry name" value="Leu-rich_rpt"/>
</dbReference>
<dbReference type="GO" id="GO:0004672">
    <property type="term" value="F:protein kinase activity"/>
    <property type="evidence" value="ECO:0007669"/>
    <property type="project" value="InterPro"/>
</dbReference>
<dbReference type="eggNOG" id="ENOG502QPYS">
    <property type="taxonomic scope" value="Eukaryota"/>
</dbReference>
<dbReference type="Gene3D" id="1.10.510.10">
    <property type="entry name" value="Transferase(Phosphotransferase) domain 1"/>
    <property type="match status" value="1"/>
</dbReference>
<dbReference type="SUPFAM" id="SSF52058">
    <property type="entry name" value="L domain-like"/>
    <property type="match status" value="1"/>
</dbReference>
<feature type="domain" description="Protein kinase" evidence="8">
    <location>
        <begin position="115"/>
        <end position="287"/>
    </location>
</feature>
<evidence type="ECO:0000256" key="6">
    <source>
        <dbReference type="ARBA" id="ARBA00023136"/>
    </source>
</evidence>
<keyword evidence="10" id="KW-1185">Reference proteome</keyword>
<dbReference type="InterPro" id="IPR011009">
    <property type="entry name" value="Kinase-like_dom_sf"/>
</dbReference>
<keyword evidence="9" id="KW-0418">Kinase</keyword>
<dbReference type="PANTHER" id="PTHR27008">
    <property type="entry name" value="OS04G0122200 PROTEIN"/>
    <property type="match status" value="1"/>
</dbReference>
<gene>
    <name evidence="9" type="ORF">TCM_031831</name>
</gene>
<feature type="transmembrane region" description="Helical" evidence="7">
    <location>
        <begin position="12"/>
        <end position="30"/>
    </location>
</feature>
<dbReference type="SMART" id="SM00220">
    <property type="entry name" value="S_TKc"/>
    <property type="match status" value="1"/>
</dbReference>
<accession>A0A061F7H5</accession>
<sequence>MVTLTTIRGYGVLYGSILELFGGLIGLEFLDLSRNNFSRIIPKSLQKLLHLKYLNVSFNRLHREIPNGGPFANYSIQSSMGSEALCGAPQLRLPPCTTKRRRISYQELHQATNGFCESKLLGARSFGSVYQGALSDGLNIAIKVFNFEVEGSFKSFDVECEVLHNIRHRNLVKIISRCCNVDFKALALEFMPNGSLKKWLYSHNYFLDILHRLNIMIDVASALEYLNHGQTIPVAHCDLKPNNVPLDEDMVAHWGDFGIIKLLGEEDSTVQTMTLATIGYMALPSNA</sequence>
<evidence type="ECO:0000259" key="8">
    <source>
        <dbReference type="PROSITE" id="PS50011"/>
    </source>
</evidence>
<evidence type="ECO:0000256" key="2">
    <source>
        <dbReference type="ARBA" id="ARBA00022614"/>
    </source>
</evidence>
<dbReference type="InParanoid" id="A0A061F7H5"/>
<dbReference type="InterPro" id="IPR051809">
    <property type="entry name" value="Plant_receptor-like_S/T_kinase"/>
</dbReference>
<evidence type="ECO:0000256" key="7">
    <source>
        <dbReference type="SAM" id="Phobius"/>
    </source>
</evidence>
<dbReference type="Proteomes" id="UP000026915">
    <property type="component" value="Chromosome 7"/>
</dbReference>
<keyword evidence="4" id="KW-0677">Repeat</keyword>
<organism evidence="9 10">
    <name type="scientific">Theobroma cacao</name>
    <name type="common">Cacao</name>
    <name type="synonym">Cocoa</name>
    <dbReference type="NCBI Taxonomy" id="3641"/>
    <lineage>
        <taxon>Eukaryota</taxon>
        <taxon>Viridiplantae</taxon>
        <taxon>Streptophyta</taxon>
        <taxon>Embryophyta</taxon>
        <taxon>Tracheophyta</taxon>
        <taxon>Spermatophyta</taxon>
        <taxon>Magnoliopsida</taxon>
        <taxon>eudicotyledons</taxon>
        <taxon>Gunneridae</taxon>
        <taxon>Pentapetalae</taxon>
        <taxon>rosids</taxon>
        <taxon>malvids</taxon>
        <taxon>Malvales</taxon>
        <taxon>Malvaceae</taxon>
        <taxon>Byttnerioideae</taxon>
        <taxon>Theobroma</taxon>
    </lineage>
</organism>
<keyword evidence="9" id="KW-0808">Transferase</keyword>
<dbReference type="FunFam" id="3.30.200.20:FF:000661">
    <property type="entry name" value="Serine-threonine protein kinase plant-type"/>
    <property type="match status" value="1"/>
</dbReference>
<dbReference type="GO" id="GO:0005524">
    <property type="term" value="F:ATP binding"/>
    <property type="evidence" value="ECO:0007669"/>
    <property type="project" value="InterPro"/>
</dbReference>
<keyword evidence="2" id="KW-0433">Leucine-rich repeat</keyword>
<dbReference type="EMBL" id="CM001885">
    <property type="protein sequence ID" value="EOY13295.1"/>
    <property type="molecule type" value="Genomic_DNA"/>
</dbReference>
<keyword evidence="3 7" id="KW-0812">Transmembrane</keyword>
<evidence type="ECO:0000256" key="4">
    <source>
        <dbReference type="ARBA" id="ARBA00022737"/>
    </source>
</evidence>
<comment type="subcellular location">
    <subcellularLocation>
        <location evidence="1">Membrane</location>
    </subcellularLocation>
</comment>
<dbReference type="InterPro" id="IPR001245">
    <property type="entry name" value="Ser-Thr/Tyr_kinase_cat_dom"/>
</dbReference>
<dbReference type="Gene3D" id="3.30.200.20">
    <property type="entry name" value="Phosphorylase Kinase, domain 1"/>
    <property type="match status" value="1"/>
</dbReference>
<dbReference type="OMA" id="TCCSNID"/>
<proteinExistence type="predicted"/>
<dbReference type="InterPro" id="IPR000719">
    <property type="entry name" value="Prot_kinase_dom"/>
</dbReference>